<organism evidence="2 3">
    <name type="scientific">Pisolithus tinctorius Marx 270</name>
    <dbReference type="NCBI Taxonomy" id="870435"/>
    <lineage>
        <taxon>Eukaryota</taxon>
        <taxon>Fungi</taxon>
        <taxon>Dikarya</taxon>
        <taxon>Basidiomycota</taxon>
        <taxon>Agaricomycotina</taxon>
        <taxon>Agaricomycetes</taxon>
        <taxon>Agaricomycetidae</taxon>
        <taxon>Boletales</taxon>
        <taxon>Sclerodermatineae</taxon>
        <taxon>Pisolithaceae</taxon>
        <taxon>Pisolithus</taxon>
    </lineage>
</organism>
<accession>A0A0C3NYZ3</accession>
<proteinExistence type="predicted"/>
<reference evidence="3" key="2">
    <citation type="submission" date="2015-01" db="EMBL/GenBank/DDBJ databases">
        <title>Evolutionary Origins and Diversification of the Mycorrhizal Mutualists.</title>
        <authorList>
            <consortium name="DOE Joint Genome Institute"/>
            <consortium name="Mycorrhizal Genomics Consortium"/>
            <person name="Kohler A."/>
            <person name="Kuo A."/>
            <person name="Nagy L.G."/>
            <person name="Floudas D."/>
            <person name="Copeland A."/>
            <person name="Barry K.W."/>
            <person name="Cichocki N."/>
            <person name="Veneault-Fourrey C."/>
            <person name="LaButti K."/>
            <person name="Lindquist E.A."/>
            <person name="Lipzen A."/>
            <person name="Lundell T."/>
            <person name="Morin E."/>
            <person name="Murat C."/>
            <person name="Riley R."/>
            <person name="Ohm R."/>
            <person name="Sun H."/>
            <person name="Tunlid A."/>
            <person name="Henrissat B."/>
            <person name="Grigoriev I.V."/>
            <person name="Hibbett D.S."/>
            <person name="Martin F."/>
        </authorList>
    </citation>
    <scope>NUCLEOTIDE SEQUENCE [LARGE SCALE GENOMIC DNA]</scope>
    <source>
        <strain evidence="3">Marx 270</strain>
    </source>
</reference>
<sequence length="56" mass="6017">MVRSLGSSVVGKDQTLPGGTAARHSQGELYTHPVSAEAGLRRRIDTVLMEEIDGHE</sequence>
<dbReference type="AlphaFoldDB" id="A0A0C3NYZ3"/>
<dbReference type="EMBL" id="KN831964">
    <property type="protein sequence ID" value="KIO06055.1"/>
    <property type="molecule type" value="Genomic_DNA"/>
</dbReference>
<feature type="region of interest" description="Disordered" evidence="1">
    <location>
        <begin position="1"/>
        <end position="34"/>
    </location>
</feature>
<reference evidence="2 3" key="1">
    <citation type="submission" date="2014-04" db="EMBL/GenBank/DDBJ databases">
        <authorList>
            <consortium name="DOE Joint Genome Institute"/>
            <person name="Kuo A."/>
            <person name="Kohler A."/>
            <person name="Costa M.D."/>
            <person name="Nagy L.G."/>
            <person name="Floudas D."/>
            <person name="Copeland A."/>
            <person name="Barry K.W."/>
            <person name="Cichocki N."/>
            <person name="Veneault-Fourrey C."/>
            <person name="LaButti K."/>
            <person name="Lindquist E.A."/>
            <person name="Lipzen A."/>
            <person name="Lundell T."/>
            <person name="Morin E."/>
            <person name="Murat C."/>
            <person name="Sun H."/>
            <person name="Tunlid A."/>
            <person name="Henrissat B."/>
            <person name="Grigoriev I.V."/>
            <person name="Hibbett D.S."/>
            <person name="Martin F."/>
            <person name="Nordberg H.P."/>
            <person name="Cantor M.N."/>
            <person name="Hua S.X."/>
        </authorList>
    </citation>
    <scope>NUCLEOTIDE SEQUENCE [LARGE SCALE GENOMIC DNA]</scope>
    <source>
        <strain evidence="2 3">Marx 270</strain>
    </source>
</reference>
<evidence type="ECO:0000313" key="3">
    <source>
        <dbReference type="Proteomes" id="UP000054217"/>
    </source>
</evidence>
<evidence type="ECO:0000313" key="2">
    <source>
        <dbReference type="EMBL" id="KIO06055.1"/>
    </source>
</evidence>
<protein>
    <submittedName>
        <fullName evidence="2">Uncharacterized protein</fullName>
    </submittedName>
</protein>
<keyword evidence="3" id="KW-1185">Reference proteome</keyword>
<name>A0A0C3NYZ3_PISTI</name>
<dbReference type="HOGENOM" id="CLU_3015144_0_0_1"/>
<gene>
    <name evidence="2" type="ORF">M404DRAFT_999275</name>
</gene>
<dbReference type="Proteomes" id="UP000054217">
    <property type="component" value="Unassembled WGS sequence"/>
</dbReference>
<evidence type="ECO:0000256" key="1">
    <source>
        <dbReference type="SAM" id="MobiDB-lite"/>
    </source>
</evidence>
<dbReference type="InParanoid" id="A0A0C3NYZ3"/>